<evidence type="ECO:0000313" key="2">
    <source>
        <dbReference type="Proteomes" id="UP000006919"/>
    </source>
</evidence>
<dbReference type="EMBL" id="CP002404">
    <property type="protein sequence ID" value="ADU23891.1"/>
    <property type="molecule type" value="Genomic_DNA"/>
</dbReference>
<dbReference type="eggNOG" id="COG5044">
    <property type="taxonomic scope" value="Bacteria"/>
</dbReference>
<evidence type="ECO:0000313" key="1">
    <source>
        <dbReference type="EMBL" id="ADU23891.1"/>
    </source>
</evidence>
<keyword evidence="1" id="KW-0614">Plasmid</keyword>
<sequence length="385" mass="44927">MSTKKEHIPELPRNEYTEIIYDETCFDDPINPESAEDVAAGIERAMKLEARPIFLEGVSARLTQLGVPCTAEDNERMLAEIKRRYDELLGFSCPRTVKEWIKGTTPGVTNRKNKYDLCYALEMDFQQTFFFFQKHFLSLPFIIKAKIDAVFLYCLYHHKPYSVVTELLERSKGFVSQENAHTSTSQIAAMIFDIDDDEKFLRYLSEHCYDNEQQFQLARSIINKEIDVLKSRIIEDDLADIISPNRLNSLTIDALLGYRYQSREKGHNDINLPKHFTESLPNDVNLGKIINGNKISYEVLRKTMMLLKLYNYYRAAEAEDRKDGYEPDKYEINKRLMDFFEELNDTLISCGFAQLYVRHPFDCLLLYCANSHDPILTLHLLNERN</sequence>
<dbReference type="Proteomes" id="UP000006919">
    <property type="component" value="Plasmid pRUMAL01"/>
</dbReference>
<gene>
    <name evidence="1" type="ordered locus">Rumal_3443</name>
</gene>
<proteinExistence type="predicted"/>
<dbReference type="HOGENOM" id="CLU_674194_0_0_9"/>
<dbReference type="OrthoDB" id="1818682at2"/>
<dbReference type="AlphaFoldDB" id="E6UJP5"/>
<accession>E6UJP5</accession>
<geneLocation type="plasmid" evidence="1 2">
    <name>pRUMAL01</name>
</geneLocation>
<dbReference type="RefSeq" id="WP_013483441.1">
    <property type="nucleotide sequence ID" value="NC_014824.1"/>
</dbReference>
<reference evidence="2" key="1">
    <citation type="journal article" date="2011" name="J. Bacteriol.">
        <title>Complete genome of the cellulolytic ruminal bacterium Ruminococcus albus 7.</title>
        <authorList>
            <person name="Suen G."/>
            <person name="Stevenson D.M."/>
            <person name="Bruce D.C."/>
            <person name="Chertkov O."/>
            <person name="Copeland A."/>
            <person name="Cheng J.F."/>
            <person name="Detter C."/>
            <person name="Detter J.C."/>
            <person name="Goodwin L.A."/>
            <person name="Han C.S."/>
            <person name="Hauser L.J."/>
            <person name="Ivanova N.N."/>
            <person name="Kyrpides N.C."/>
            <person name="Land M.L."/>
            <person name="Lapidus A."/>
            <person name="Lucas S."/>
            <person name="Ovchinnikova G."/>
            <person name="Pitluck S."/>
            <person name="Tapia R."/>
            <person name="Woyke T."/>
            <person name="Boyum J."/>
            <person name="Mead D."/>
            <person name="Weimer P.J."/>
        </authorList>
    </citation>
    <scope>NUCLEOTIDE SEQUENCE [LARGE SCALE GENOMIC DNA]</scope>
    <source>
        <strain evidence="2">ATCC 27210 / DSM 20455 / JCM 14654 / NCDO 2250 / 7</strain>
        <plasmid evidence="2">pRUMAL01</plasmid>
    </source>
</reference>
<protein>
    <submittedName>
        <fullName evidence="1">Uncharacterized protein</fullName>
    </submittedName>
</protein>
<dbReference type="KEGG" id="ral:Rumal_3443"/>
<organism evidence="1 2">
    <name type="scientific">Ruminococcus albus (strain ATCC 27210 / DSM 20455 / JCM 14654 / NCDO 2250 / 7)</name>
    <dbReference type="NCBI Taxonomy" id="697329"/>
    <lineage>
        <taxon>Bacteria</taxon>
        <taxon>Bacillati</taxon>
        <taxon>Bacillota</taxon>
        <taxon>Clostridia</taxon>
        <taxon>Eubacteriales</taxon>
        <taxon>Oscillospiraceae</taxon>
        <taxon>Ruminococcus</taxon>
    </lineage>
</organism>
<name>E6UJP5_RUMA7</name>